<evidence type="ECO:0000313" key="2">
    <source>
        <dbReference type="EMBL" id="PSN74984.1"/>
    </source>
</evidence>
<protein>
    <submittedName>
        <fullName evidence="2">Uncharacterized protein</fullName>
    </submittedName>
</protein>
<feature type="region of interest" description="Disordered" evidence="1">
    <location>
        <begin position="76"/>
        <end position="158"/>
    </location>
</feature>
<name>A0A2T2PBH1_CORCC</name>
<dbReference type="Proteomes" id="UP000240883">
    <property type="component" value="Unassembled WGS sequence"/>
</dbReference>
<reference evidence="2 3" key="1">
    <citation type="journal article" date="2018" name="Front. Microbiol.">
        <title>Genome-Wide Analysis of Corynespora cassiicola Leaf Fall Disease Putative Effectors.</title>
        <authorList>
            <person name="Lopez D."/>
            <person name="Ribeiro S."/>
            <person name="Label P."/>
            <person name="Fumanal B."/>
            <person name="Venisse J.S."/>
            <person name="Kohler A."/>
            <person name="de Oliveira R.R."/>
            <person name="Labutti K."/>
            <person name="Lipzen A."/>
            <person name="Lail K."/>
            <person name="Bauer D."/>
            <person name="Ohm R.A."/>
            <person name="Barry K.W."/>
            <person name="Spatafora J."/>
            <person name="Grigoriev I.V."/>
            <person name="Martin F.M."/>
            <person name="Pujade-Renaud V."/>
        </authorList>
    </citation>
    <scope>NUCLEOTIDE SEQUENCE [LARGE SCALE GENOMIC DNA]</scope>
    <source>
        <strain evidence="2 3">Philippines</strain>
    </source>
</reference>
<keyword evidence="3" id="KW-1185">Reference proteome</keyword>
<gene>
    <name evidence="2" type="ORF">BS50DRAFT_28813</name>
</gene>
<evidence type="ECO:0000256" key="1">
    <source>
        <dbReference type="SAM" id="MobiDB-lite"/>
    </source>
</evidence>
<evidence type="ECO:0000313" key="3">
    <source>
        <dbReference type="Proteomes" id="UP000240883"/>
    </source>
</evidence>
<accession>A0A2T2PBH1</accession>
<organism evidence="2 3">
    <name type="scientific">Corynespora cassiicola Philippines</name>
    <dbReference type="NCBI Taxonomy" id="1448308"/>
    <lineage>
        <taxon>Eukaryota</taxon>
        <taxon>Fungi</taxon>
        <taxon>Dikarya</taxon>
        <taxon>Ascomycota</taxon>
        <taxon>Pezizomycotina</taxon>
        <taxon>Dothideomycetes</taxon>
        <taxon>Pleosporomycetidae</taxon>
        <taxon>Pleosporales</taxon>
        <taxon>Corynesporascaceae</taxon>
        <taxon>Corynespora</taxon>
    </lineage>
</organism>
<dbReference type="EMBL" id="KZ678128">
    <property type="protein sequence ID" value="PSN74984.1"/>
    <property type="molecule type" value="Genomic_DNA"/>
</dbReference>
<feature type="compositionally biased region" description="Low complexity" evidence="1">
    <location>
        <begin position="83"/>
        <end position="110"/>
    </location>
</feature>
<sequence length="158" mass="16703">MDWATLLVLSGLGGVGRDAKLHRAMIAARASSVALAGCHLPPARDFSQWAADLEAIGRLFGSAWWQGGEVRIALRSPSHRKAASAAPSPVSQASQASQTSQSCQTSHPPSFSRQSAAAGRPRSREPLQPGQVDGLRRKRASSGQTDDSQPCRAWPALP</sequence>
<proteinExistence type="predicted"/>
<dbReference type="AlphaFoldDB" id="A0A2T2PBH1"/>